<organism evidence="1 2">
    <name type="scientific">Punica granatum</name>
    <name type="common">Pomegranate</name>
    <dbReference type="NCBI Taxonomy" id="22663"/>
    <lineage>
        <taxon>Eukaryota</taxon>
        <taxon>Viridiplantae</taxon>
        <taxon>Streptophyta</taxon>
        <taxon>Embryophyta</taxon>
        <taxon>Tracheophyta</taxon>
        <taxon>Spermatophyta</taxon>
        <taxon>Magnoliopsida</taxon>
        <taxon>eudicotyledons</taxon>
        <taxon>Gunneridae</taxon>
        <taxon>Pentapetalae</taxon>
        <taxon>rosids</taxon>
        <taxon>malvids</taxon>
        <taxon>Myrtales</taxon>
        <taxon>Lythraceae</taxon>
        <taxon>Punica</taxon>
    </lineage>
</organism>
<evidence type="ECO:0000313" key="2">
    <source>
        <dbReference type="Proteomes" id="UP000233551"/>
    </source>
</evidence>
<reference evidence="1 2" key="1">
    <citation type="submission" date="2017-11" db="EMBL/GenBank/DDBJ databases">
        <title>De-novo sequencing of pomegranate (Punica granatum L.) genome.</title>
        <authorList>
            <person name="Akparov Z."/>
            <person name="Amiraslanov A."/>
            <person name="Hajiyeva S."/>
            <person name="Abbasov M."/>
            <person name="Kaur K."/>
            <person name="Hamwieh A."/>
            <person name="Solovyev V."/>
            <person name="Salamov A."/>
            <person name="Braich B."/>
            <person name="Kosarev P."/>
            <person name="Mahmoud A."/>
            <person name="Hajiyev E."/>
            <person name="Babayeva S."/>
            <person name="Izzatullayeva V."/>
            <person name="Mammadov A."/>
            <person name="Mammadov A."/>
            <person name="Sharifova S."/>
            <person name="Ojaghi J."/>
            <person name="Eynullazada K."/>
            <person name="Bayramov B."/>
            <person name="Abdulazimova A."/>
            <person name="Shahmuradov I."/>
        </authorList>
    </citation>
    <scope>NUCLEOTIDE SEQUENCE [LARGE SCALE GENOMIC DNA]</scope>
    <source>
        <strain evidence="2">cv. AG2017</strain>
        <tissue evidence="1">Leaf</tissue>
    </source>
</reference>
<keyword evidence="2" id="KW-1185">Reference proteome</keyword>
<protein>
    <submittedName>
        <fullName evidence="1">Uncharacterized protein</fullName>
    </submittedName>
</protein>
<evidence type="ECO:0000313" key="1">
    <source>
        <dbReference type="EMBL" id="PKI52690.1"/>
    </source>
</evidence>
<gene>
    <name evidence="1" type="ORF">CRG98_026926</name>
</gene>
<dbReference type="Proteomes" id="UP000233551">
    <property type="component" value="Unassembled WGS sequence"/>
</dbReference>
<dbReference type="AlphaFoldDB" id="A0A2I0J9Y6"/>
<name>A0A2I0J9Y6_PUNGR</name>
<proteinExistence type="predicted"/>
<dbReference type="EMBL" id="PGOL01001918">
    <property type="protein sequence ID" value="PKI52690.1"/>
    <property type="molecule type" value="Genomic_DNA"/>
</dbReference>
<comment type="caution">
    <text evidence="1">The sequence shown here is derived from an EMBL/GenBank/DDBJ whole genome shotgun (WGS) entry which is preliminary data.</text>
</comment>
<sequence>MVLTTPIRRRAPATTIEGVMAKVMAQPVGFKRIPNLRILPIPGGKGLDSGHHPSIGVTNALPPIGIAGAFCGLDSVQINEKFDAVLELLSNRKFVYF</sequence>
<accession>A0A2I0J9Y6</accession>